<feature type="disulfide bond" evidence="5">
    <location>
        <begin position="431"/>
        <end position="436"/>
    </location>
</feature>
<sequence length="2677" mass="304282">MGLRLLSVAFFIGGAFAGSILRDPIAKCSTECHPPQNPKFVWQIGKTYVFSYKSENSMVYTGKEKQTTSIEGKVEFQGIDRCNVFLRMKDISINEKMSDEEMEDFKEKLKIPVVISHNDHELKNICPSPEESTQSLNIKRAMISSFINTMSRLDVPQEVEEYDTLGKCHTKYTVEKGDDLVIKKEKDLKTCTNRHTFITDFLKKKFPTSLLFTKEYVECEQYIEGKIMKKMVCKEVEKMKFPLKNQNGSIELSGILEMELIEINTAKSFQHQITSREELQLNLEDSRPGDSSEKKVRHILQDLCLKNRYVVDIDVNSDFMKLVSQTKVLSYEELKRIYESLKNKKLCSSKKVKDLFVDTLSVIGTDAGVKLIAKLIENHDVTGLKAKLLPASFALVPKPTQNTVAAVADLVKYHPSASVILGVTAMIHRLCSSEDCDKISSVAKVVAAFDEYLGSKCSSGDEKKILTALKAFGNMGYHGKAQRNIIECAKSCSKSTKVRLAAIESFRRIDKKIPDEFLDIYSNTSEDYEVRISIFASMVKHADEQQLQQIAEVAENETDEQVSSYVYTFLKNIGKTPFPSKQKMRKMLQILKIEQPKENYWENSKHIEVSGFNKLMVIGGAIETDIIQDPHTKLPRSVHTHLNIDLFDKNFNLLEFGVRAENLEDMINKFIELQQSLSKKKRQSLIGMKNLLGDSYTEFSLFVRAMNTEIFDLSTSDLSALKEVVNISEVMNKMAHQKDFDLSHSFVFMNSKLILPSITGRSYSIDLTGSSTVGLTAKSKFDLLSLPEAGDVQIQFQPSMNVEISTSVGIQSNYHKPGIKITSRLHLESGLGASFQVQDGQAVLASLTLPSDDILAVKISTEMLRIDGHNKAKPVFDKMQKKIDHCFRHLEKPFGISACARVEVPKPLVVRTFPYVLPFGNAEFALKKSDIFRSYEMRLEIPKNLGEIWKYKASLDTPGSRVKRQFVGEFQVIQRKGYQKFVIELASPFKTIGGSGSYVRSENLHQGALEFHTDSMQVFSSNFTNKLMSSRGRKAYETSTSVSYMGNSPTHIDGTITITKGRKYHLSFDFKTNKPISRPVRLKGSFTKEGRPTLSLKSEWKLSSDISLSSPFGDAHLSQAISKVSKQVQGISGNIKIDYQIMGMEKQVITLLGTSQKTSGKINSNAKFQMTQYPDANWHLDWNMQRQSTENMKNDIMLKYGRHSEKNYVQLKQNSTIAKSGHGLSTAFLEISSLNMSYKAIIKHYLDFSVSPKIHVEADICYEDNKHIKGLVDVKYESKLPLKINGKFEVEYPGGHYIYEETITQTSVNSTEGKAKFQYKEGKVIELTYKIQTLSNNSALHYEIGSSFQTPSSPNPIKHKASLQLNRDHLILAGDFSSKYSLEANFKKEGTALISLKSSKLEGKVEAINEIYKKSISMDLKLNSRRHVKALAIAEYGVKKRFHLEIVPSVENEPDKKILISSDIDIVQINNSRNASHLVSSNQGDIFSLNPHDTHISYNRRQEFHLMSSIKNFAPISLSYRAELEEGLPKFSLNFSRNLVEKAKIELGGSVLQDDRRQEFSFKTLALSPDNSFENLALTLNHKISRSNSSTSMESLISFKKKAKLYEAEWNSDLHPHKLEMKAKMQTPHVNFKKQAIGISFKQYNNGISSSVHIETPDDKLVTLVTDLQKNTDGYSVACTLNSPFDIVRDVQAQLTIEPHPNETEIEAYIDVNNARLSELRSSISLLSEETNLEGSFRLMRVPNIDFEGLHIQYKHSKAFMSVSGKIDLIDCRDITFNSEIKDESGIKSATATITTPYENLKEANVHIAIKHQSSHNILLLYIDANGNRIIDAEIKIILSSLSTEFQSRLKIIHIPEKLIFFKSDSMNESSSLSIKVWNQTSATTNGFSNNHKVLEEAKDHENILLDFKISKEVSENNLKTYGLKASGAFPFTSVTFSTNRDERSTLSSELRVCQETQQIKCYSIIAYDKNLKNSGNYNFYRKFSIDLKSFVGGSFEESIGSFNLLSRVDKYDFRSNMIFHMKGKAVGYDITVHKRRHESDHHTFDGKFYYPLKNCRLVGSILHNSNRTLLETEFSREGDQPGRLFLIATGREINHITKEMSGFIKMANPNMSEPLLIRSEFQRVGSSSVRSKLMIRHNATRTNTLIAEIIPNSEHKPAVSDSGRPNRKTLLFKLYTEDKALDASFMLTKQRSKLEDKDSYEWDFNLGDIRRKGAIVTTLSKKSKNARIAYFVPTTDLEVSRKMAEDSGDASLSLISHEKKIREIYIQTSGSCLNIEVLSSEPFIKSSLCFNKRSGNLLQLIKCDIYHRSRKCLEVGIGLDLRNPTFMNGNLKWKQKDLCRAVKELSGLSSMINKCSLAEIKEELKGNFEFYKKDVLGPALKKFWKKGAHYAQDKYEVFKNEVSFQSAVLDQEIKAATNRTSFFIRSLKDLKFTEQILLPIIQAFRCSLQKNVQELLKYLPLILGRIFRSIASRLQYCLEKFCIRGTLCYKFIPTEHGLKNIKNILFRKLVGAKKSLEMKISKIYVAEVVNRIKSDIATFMQEIGSSTSHSIELISRIGKFVEKMIPQKTVNTTGQMIKKIYDRLSQDEDFITAKDLVLEAFKQLKKEWRDKLLQIQNIIKENPEKMLQKQFQILKYNPKDGELDFRIRQPLKREEIENLEKEIQNVIDQLQGSLDF</sequence>
<dbReference type="InterPro" id="IPR011030">
    <property type="entry name" value="Lipovitellin_superhlx_dom"/>
</dbReference>
<keyword evidence="1 6" id="KW-0732">Signal</keyword>
<dbReference type="GO" id="GO:0005319">
    <property type="term" value="F:lipid transporter activity"/>
    <property type="evidence" value="ECO:0007669"/>
    <property type="project" value="InterPro"/>
</dbReference>
<dbReference type="SUPFAM" id="SSF56968">
    <property type="entry name" value="Lipovitellin-phosvitin complex, beta-sheet shell regions"/>
    <property type="match status" value="2"/>
</dbReference>
<dbReference type="InterPro" id="IPR050733">
    <property type="entry name" value="Vitellogenin/Apolipophorin"/>
</dbReference>
<dbReference type="PANTHER" id="PTHR23345:SF15">
    <property type="entry name" value="VITELLOGENIN 1-RELATED"/>
    <property type="match status" value="1"/>
</dbReference>
<evidence type="ECO:0000256" key="6">
    <source>
        <dbReference type="SAM" id="SignalP"/>
    </source>
</evidence>
<evidence type="ECO:0000256" key="4">
    <source>
        <dbReference type="ARBA" id="ARBA00023180"/>
    </source>
</evidence>
<evidence type="ECO:0000256" key="3">
    <source>
        <dbReference type="ARBA" id="ARBA00023157"/>
    </source>
</evidence>
<comment type="caution">
    <text evidence="8">The sequence shown here is derived from an EMBL/GenBank/DDBJ whole genome shotgun (WGS) entry which is preliminary data.</text>
</comment>
<dbReference type="Proteomes" id="UP001497382">
    <property type="component" value="Unassembled WGS sequence"/>
</dbReference>
<dbReference type="PANTHER" id="PTHR23345">
    <property type="entry name" value="VITELLOGENIN-RELATED"/>
    <property type="match status" value="1"/>
</dbReference>
<name>A0AAV1ZHF6_9ARAC</name>
<keyword evidence="2" id="KW-0758">Storage protein</keyword>
<dbReference type="GO" id="GO:0045735">
    <property type="term" value="F:nutrient reservoir activity"/>
    <property type="evidence" value="ECO:0007669"/>
    <property type="project" value="UniProtKB-KW"/>
</dbReference>
<dbReference type="InterPro" id="IPR015819">
    <property type="entry name" value="Lipid_transp_b-sht_shell"/>
</dbReference>
<dbReference type="InterPro" id="IPR015817">
    <property type="entry name" value="Vitellinogen_open_b-sht_sub1"/>
</dbReference>
<evidence type="ECO:0000313" key="9">
    <source>
        <dbReference type="Proteomes" id="UP001497382"/>
    </source>
</evidence>
<dbReference type="Gene3D" id="2.20.50.20">
    <property type="entry name" value="Lipovitellin. Chain A, domain 3"/>
    <property type="match status" value="1"/>
</dbReference>
<feature type="chain" id="PRO_5043796877" description="Vitellogenin domain-containing protein" evidence="6">
    <location>
        <begin position="18"/>
        <end position="2677"/>
    </location>
</feature>
<accession>A0AAV1ZHF6</accession>
<gene>
    <name evidence="8" type="ORF">LARSCL_LOCUS5632</name>
</gene>
<feature type="domain" description="Vitellogenin" evidence="7">
    <location>
        <begin position="42"/>
        <end position="638"/>
    </location>
</feature>
<evidence type="ECO:0000256" key="1">
    <source>
        <dbReference type="ARBA" id="ARBA00022729"/>
    </source>
</evidence>
<evidence type="ECO:0000256" key="2">
    <source>
        <dbReference type="ARBA" id="ARBA00022761"/>
    </source>
</evidence>
<dbReference type="Pfam" id="PF09172">
    <property type="entry name" value="Vit_open_b-sht"/>
    <property type="match status" value="1"/>
</dbReference>
<keyword evidence="3 5" id="KW-1015">Disulfide bond</keyword>
<keyword evidence="9" id="KW-1185">Reference proteome</keyword>
<keyword evidence="4" id="KW-0325">Glycoprotein</keyword>
<dbReference type="Gene3D" id="2.30.230.10">
    <property type="entry name" value="Lipovitellin, beta-sheet shell regions, chain A"/>
    <property type="match status" value="1"/>
</dbReference>
<dbReference type="SMART" id="SM01169">
    <property type="entry name" value="DUF1943"/>
    <property type="match status" value="1"/>
</dbReference>
<dbReference type="InterPro" id="IPR015255">
    <property type="entry name" value="Vitellinogen_open_b-sht"/>
</dbReference>
<organism evidence="8 9">
    <name type="scientific">Larinioides sclopetarius</name>
    <dbReference type="NCBI Taxonomy" id="280406"/>
    <lineage>
        <taxon>Eukaryota</taxon>
        <taxon>Metazoa</taxon>
        <taxon>Ecdysozoa</taxon>
        <taxon>Arthropoda</taxon>
        <taxon>Chelicerata</taxon>
        <taxon>Arachnida</taxon>
        <taxon>Araneae</taxon>
        <taxon>Araneomorphae</taxon>
        <taxon>Entelegynae</taxon>
        <taxon>Araneoidea</taxon>
        <taxon>Araneidae</taxon>
        <taxon>Larinioides</taxon>
    </lineage>
</organism>
<comment type="caution">
    <text evidence="5">Lacks conserved residue(s) required for the propagation of feature annotation.</text>
</comment>
<reference evidence="8 9" key="1">
    <citation type="submission" date="2024-04" db="EMBL/GenBank/DDBJ databases">
        <authorList>
            <person name="Rising A."/>
            <person name="Reimegard J."/>
            <person name="Sonavane S."/>
            <person name="Akerstrom W."/>
            <person name="Nylinder S."/>
            <person name="Hedman E."/>
            <person name="Kallberg Y."/>
        </authorList>
    </citation>
    <scope>NUCLEOTIDE SEQUENCE [LARGE SCALE GENOMIC DNA]</scope>
</reference>
<dbReference type="EMBL" id="CAXIEN010000052">
    <property type="protein sequence ID" value="CAL1271065.1"/>
    <property type="molecule type" value="Genomic_DNA"/>
</dbReference>
<dbReference type="InterPro" id="IPR015816">
    <property type="entry name" value="Vitellinogen_b-sht_N"/>
</dbReference>
<dbReference type="SUPFAM" id="SSF48431">
    <property type="entry name" value="Lipovitellin-phosvitin complex, superhelical domain"/>
    <property type="match status" value="1"/>
</dbReference>
<feature type="signal peptide" evidence="6">
    <location>
        <begin position="1"/>
        <end position="17"/>
    </location>
</feature>
<dbReference type="SMART" id="SM00638">
    <property type="entry name" value="LPD_N"/>
    <property type="match status" value="1"/>
</dbReference>
<proteinExistence type="predicted"/>
<dbReference type="Pfam" id="PF01347">
    <property type="entry name" value="Vitellogenin_N"/>
    <property type="match status" value="1"/>
</dbReference>
<dbReference type="Gene3D" id="2.20.80.10">
    <property type="entry name" value="Lipovitellin-phosvitin complex, chain A, domain 4"/>
    <property type="match status" value="1"/>
</dbReference>
<evidence type="ECO:0000259" key="7">
    <source>
        <dbReference type="PROSITE" id="PS51211"/>
    </source>
</evidence>
<evidence type="ECO:0000313" key="8">
    <source>
        <dbReference type="EMBL" id="CAL1271065.1"/>
    </source>
</evidence>
<dbReference type="Gene3D" id="1.25.10.20">
    <property type="entry name" value="Vitellinogen, superhelical"/>
    <property type="match status" value="1"/>
</dbReference>
<dbReference type="PROSITE" id="PS51211">
    <property type="entry name" value="VITELLOGENIN"/>
    <property type="match status" value="1"/>
</dbReference>
<evidence type="ECO:0000256" key="5">
    <source>
        <dbReference type="PROSITE-ProRule" id="PRU00557"/>
    </source>
</evidence>
<dbReference type="InterPro" id="IPR001747">
    <property type="entry name" value="Vitellogenin_N"/>
</dbReference>
<protein>
    <recommendedName>
        <fullName evidence="7">Vitellogenin domain-containing protein</fullName>
    </recommendedName>
</protein>